<evidence type="ECO:0000313" key="2">
    <source>
        <dbReference type="Proteomes" id="UP001162780"/>
    </source>
</evidence>
<accession>A0ABY7GQY6</accession>
<dbReference type="RefSeq" id="WP_255187831.1">
    <property type="nucleotide sequence ID" value="NZ_CP113517.1"/>
</dbReference>
<dbReference type="Proteomes" id="UP001162780">
    <property type="component" value="Chromosome"/>
</dbReference>
<reference evidence="1" key="1">
    <citation type="submission" date="2022-11" db="EMBL/GenBank/DDBJ databases">
        <title>Methylomonas rapida sp. nov., Carotenoid-Producing Obligate Methanotrophs with High Growth Characteristics and Biotechnological Potential.</title>
        <authorList>
            <person name="Tikhonova E.N."/>
            <person name="Suleimanov R.Z."/>
            <person name="Miroshnikov K."/>
            <person name="Oshkin I.Y."/>
            <person name="Belova S.E."/>
            <person name="Danilova O.V."/>
            <person name="Ashikhmin A."/>
            <person name="Konopkin A."/>
            <person name="But S.Y."/>
            <person name="Khmelenina V.N."/>
            <person name="Kuznetsov N."/>
            <person name="Pimenov N.V."/>
            <person name="Dedysh S.N."/>
        </authorList>
    </citation>
    <scope>NUCLEOTIDE SEQUENCE</scope>
    <source>
        <strain evidence="1">MP1</strain>
    </source>
</reference>
<keyword evidence="2" id="KW-1185">Reference proteome</keyword>
<organism evidence="1 2">
    <name type="scientific">Methylomonas rapida</name>
    <dbReference type="NCBI Taxonomy" id="2963939"/>
    <lineage>
        <taxon>Bacteria</taxon>
        <taxon>Pseudomonadati</taxon>
        <taxon>Pseudomonadota</taxon>
        <taxon>Gammaproteobacteria</taxon>
        <taxon>Methylococcales</taxon>
        <taxon>Methylococcaceae</taxon>
        <taxon>Methylomonas</taxon>
    </lineage>
</organism>
<name>A0ABY7GQY6_9GAMM</name>
<dbReference type="EMBL" id="CP113517">
    <property type="protein sequence ID" value="WAR46922.1"/>
    <property type="molecule type" value="Genomic_DNA"/>
</dbReference>
<sequence length="61" mass="7096">MTPLPNDITRCYGMHCPRKRQCQRFITIKFDPIEALPYVSTMIDDQGGCDTFIEDKTLQQD</sequence>
<evidence type="ECO:0000313" key="1">
    <source>
        <dbReference type="EMBL" id="WAR46922.1"/>
    </source>
</evidence>
<gene>
    <name evidence="1" type="ORF">NM686_010535</name>
</gene>
<proteinExistence type="predicted"/>
<protein>
    <submittedName>
        <fullName evidence="1">Uncharacterized protein</fullName>
    </submittedName>
</protein>